<dbReference type="InterPro" id="IPR019587">
    <property type="entry name" value="Polyketide_cyclase/dehydratase"/>
</dbReference>
<dbReference type="Pfam" id="PF10604">
    <property type="entry name" value="Polyketide_cyc2"/>
    <property type="match status" value="1"/>
</dbReference>
<dbReference type="SUPFAM" id="SSF55961">
    <property type="entry name" value="Bet v1-like"/>
    <property type="match status" value="1"/>
</dbReference>
<dbReference type="InterPro" id="IPR023393">
    <property type="entry name" value="START-like_dom_sf"/>
</dbReference>
<dbReference type="AlphaFoldDB" id="A0A6J4QHK0"/>
<accession>A0A6J4QHK0</accession>
<protein>
    <recommendedName>
        <fullName evidence="2">SRPBCC family protein</fullName>
    </recommendedName>
</protein>
<reference evidence="1" key="1">
    <citation type="submission" date="2020-02" db="EMBL/GenBank/DDBJ databases">
        <authorList>
            <person name="Meier V. D."/>
        </authorList>
    </citation>
    <scope>NUCLEOTIDE SEQUENCE</scope>
    <source>
        <strain evidence="1">AVDCRST_MAG78</strain>
    </source>
</reference>
<evidence type="ECO:0008006" key="2">
    <source>
        <dbReference type="Google" id="ProtNLM"/>
    </source>
</evidence>
<gene>
    <name evidence="1" type="ORF">AVDCRST_MAG78-2807</name>
</gene>
<sequence length="162" mass="18215">MCPCDPEQTVRRSEIIKIEQSVTIHRPVEEVFAFLADVENWRRLQSVPGEIEPASRGPTKVGDTFRQTLEISGQRVDLLCEVVELEENKRLSFEYTWDQLFLWIGLVFEPFGGGTRLATGGEGRLGGFMALFEPLVAGEVDAQLTTKLDDLKDLLESRATSK</sequence>
<name>A0A6J4QHK0_9ACTN</name>
<dbReference type="EMBL" id="CADCVB010000183">
    <property type="protein sequence ID" value="CAA9445191.1"/>
    <property type="molecule type" value="Genomic_DNA"/>
</dbReference>
<evidence type="ECO:0000313" key="1">
    <source>
        <dbReference type="EMBL" id="CAA9445191.1"/>
    </source>
</evidence>
<proteinExistence type="predicted"/>
<organism evidence="1">
    <name type="scientific">uncultured Rubrobacteraceae bacterium</name>
    <dbReference type="NCBI Taxonomy" id="349277"/>
    <lineage>
        <taxon>Bacteria</taxon>
        <taxon>Bacillati</taxon>
        <taxon>Actinomycetota</taxon>
        <taxon>Rubrobacteria</taxon>
        <taxon>Rubrobacterales</taxon>
        <taxon>Rubrobacteraceae</taxon>
        <taxon>environmental samples</taxon>
    </lineage>
</organism>
<dbReference type="Gene3D" id="3.30.530.20">
    <property type="match status" value="1"/>
</dbReference>